<dbReference type="GO" id="GO:0006646">
    <property type="term" value="P:phosphatidylethanolamine biosynthetic process"/>
    <property type="evidence" value="ECO:0007669"/>
    <property type="project" value="TreeGrafter"/>
</dbReference>
<dbReference type="Gene3D" id="3.90.1200.10">
    <property type="match status" value="1"/>
</dbReference>
<evidence type="ECO:0000256" key="1">
    <source>
        <dbReference type="ARBA" id="ARBA00037883"/>
    </source>
</evidence>
<comment type="pathway">
    <text evidence="1">Phospholipid metabolism; phosphatidylethanolamine biosynthesis; phosphatidylethanolamine from ethanolamine: step 1/3.</text>
</comment>
<sequence length="408" mass="44937">MAQTRPLKLDTFYDRGNPEPSALELLYAARPDWKATPGRVRIEPLLGGVPNTILKITKDAPGKSESENDQAAVVLRANGDEPNELLGLDREAEARTHELLAQHGLASPLLVRFGNGLLYAYIPGRPCKPHDLCREEVWASVAVKLGQFHAKLTRANDRIGSGGGGGGGPDVKMDMGGPAPNIWSTMQRWINVLPTRTAEEKSLRLDLQTELSWSFERLGRSKSSPGERAYVFGHCDLLSGNILIASAADDKAEPGKAAAASRITPDRIRIIDYECAMYCPAAFDIANHFSEWGGFACDYTMLPGRTVRREFIGRYLSSYGEHAGIVTADFESAVSELAASVDRFRGLPGLLWAVHAFVSVLESKVDFDWIPYANKRLAEYRAWKAHEDGVQPESGGEVSLRERMWARE</sequence>
<reference evidence="4" key="2">
    <citation type="submission" date="2023-06" db="EMBL/GenBank/DDBJ databases">
        <authorList>
            <consortium name="Lawrence Berkeley National Laboratory"/>
            <person name="Haridas S."/>
            <person name="Hensen N."/>
            <person name="Bonometti L."/>
            <person name="Westerberg I."/>
            <person name="Brannstrom I.O."/>
            <person name="Guillou S."/>
            <person name="Cros-Aarteil S."/>
            <person name="Calhoun S."/>
            <person name="Kuo A."/>
            <person name="Mondo S."/>
            <person name="Pangilinan J."/>
            <person name="Riley R."/>
            <person name="Labutti K."/>
            <person name="Andreopoulos B."/>
            <person name="Lipzen A."/>
            <person name="Chen C."/>
            <person name="Yanf M."/>
            <person name="Daum C."/>
            <person name="Ng V."/>
            <person name="Clum A."/>
            <person name="Steindorff A."/>
            <person name="Ohm R."/>
            <person name="Martin F."/>
            <person name="Silar P."/>
            <person name="Natvig D."/>
            <person name="Lalanne C."/>
            <person name="Gautier V."/>
            <person name="Ament-Velasquez S.L."/>
            <person name="Kruys A."/>
            <person name="Hutchinson M.I."/>
            <person name="Powell A.J."/>
            <person name="Barry K."/>
            <person name="Miller A.N."/>
            <person name="Grigoriev I.V."/>
            <person name="Debuchy R."/>
            <person name="Gladieux P."/>
            <person name="Thoren M.H."/>
            <person name="Johannesson H."/>
        </authorList>
    </citation>
    <scope>NUCLEOTIDE SEQUENCE</scope>
    <source>
        <strain evidence="4">CBS 958.72</strain>
    </source>
</reference>
<evidence type="ECO:0000313" key="5">
    <source>
        <dbReference type="Proteomes" id="UP001287356"/>
    </source>
</evidence>
<dbReference type="Pfam" id="PF01633">
    <property type="entry name" value="Choline_kinase"/>
    <property type="match status" value="1"/>
</dbReference>
<keyword evidence="5" id="KW-1185">Reference proteome</keyword>
<keyword evidence="4" id="KW-0418">Kinase</keyword>
<comment type="similarity">
    <text evidence="2">Belongs to the choline/ethanolamine kinase family.</text>
</comment>
<dbReference type="AlphaFoldDB" id="A0AAE0TYT0"/>
<dbReference type="EC" id="2.7.1.82" evidence="3"/>
<proteinExistence type="inferred from homology"/>
<evidence type="ECO:0000256" key="3">
    <source>
        <dbReference type="ARBA" id="ARBA00038874"/>
    </source>
</evidence>
<dbReference type="EMBL" id="JAULSN010000001">
    <property type="protein sequence ID" value="KAK3384623.1"/>
    <property type="molecule type" value="Genomic_DNA"/>
</dbReference>
<dbReference type="SUPFAM" id="SSF56112">
    <property type="entry name" value="Protein kinase-like (PK-like)"/>
    <property type="match status" value="1"/>
</dbReference>
<protein>
    <recommendedName>
        <fullName evidence="3">ethanolamine kinase</fullName>
        <ecNumber evidence="3">2.7.1.82</ecNumber>
    </recommendedName>
</protein>
<dbReference type="InterPro" id="IPR011009">
    <property type="entry name" value="Kinase-like_dom_sf"/>
</dbReference>
<dbReference type="GO" id="GO:0005737">
    <property type="term" value="C:cytoplasm"/>
    <property type="evidence" value="ECO:0007669"/>
    <property type="project" value="TreeGrafter"/>
</dbReference>
<dbReference type="PANTHER" id="PTHR22603">
    <property type="entry name" value="CHOLINE/ETHANOALAMINE KINASE"/>
    <property type="match status" value="1"/>
</dbReference>
<dbReference type="GO" id="GO:0004305">
    <property type="term" value="F:ethanolamine kinase activity"/>
    <property type="evidence" value="ECO:0007669"/>
    <property type="project" value="UniProtKB-EC"/>
</dbReference>
<keyword evidence="4" id="KW-0808">Transferase</keyword>
<dbReference type="Proteomes" id="UP001287356">
    <property type="component" value="Unassembled WGS sequence"/>
</dbReference>
<dbReference type="PANTHER" id="PTHR22603:SF66">
    <property type="entry name" value="ETHANOLAMINE KINASE"/>
    <property type="match status" value="1"/>
</dbReference>
<evidence type="ECO:0000313" key="4">
    <source>
        <dbReference type="EMBL" id="KAK3384623.1"/>
    </source>
</evidence>
<name>A0AAE0TYT0_9PEZI</name>
<evidence type="ECO:0000256" key="2">
    <source>
        <dbReference type="ARBA" id="ARBA00038211"/>
    </source>
</evidence>
<comment type="caution">
    <text evidence="4">The sequence shown here is derived from an EMBL/GenBank/DDBJ whole genome shotgun (WGS) entry which is preliminary data.</text>
</comment>
<organism evidence="4 5">
    <name type="scientific">Lasiosphaeria ovina</name>
    <dbReference type="NCBI Taxonomy" id="92902"/>
    <lineage>
        <taxon>Eukaryota</taxon>
        <taxon>Fungi</taxon>
        <taxon>Dikarya</taxon>
        <taxon>Ascomycota</taxon>
        <taxon>Pezizomycotina</taxon>
        <taxon>Sordariomycetes</taxon>
        <taxon>Sordariomycetidae</taxon>
        <taxon>Sordariales</taxon>
        <taxon>Lasiosphaeriaceae</taxon>
        <taxon>Lasiosphaeria</taxon>
    </lineage>
</organism>
<accession>A0AAE0TYT0</accession>
<gene>
    <name evidence="4" type="ORF">B0T24DRAFT_609126</name>
</gene>
<reference evidence="4" key="1">
    <citation type="journal article" date="2023" name="Mol. Phylogenet. Evol.">
        <title>Genome-scale phylogeny and comparative genomics of the fungal order Sordariales.</title>
        <authorList>
            <person name="Hensen N."/>
            <person name="Bonometti L."/>
            <person name="Westerberg I."/>
            <person name="Brannstrom I.O."/>
            <person name="Guillou S."/>
            <person name="Cros-Aarteil S."/>
            <person name="Calhoun S."/>
            <person name="Haridas S."/>
            <person name="Kuo A."/>
            <person name="Mondo S."/>
            <person name="Pangilinan J."/>
            <person name="Riley R."/>
            <person name="LaButti K."/>
            <person name="Andreopoulos B."/>
            <person name="Lipzen A."/>
            <person name="Chen C."/>
            <person name="Yan M."/>
            <person name="Daum C."/>
            <person name="Ng V."/>
            <person name="Clum A."/>
            <person name="Steindorff A."/>
            <person name="Ohm R.A."/>
            <person name="Martin F."/>
            <person name="Silar P."/>
            <person name="Natvig D.O."/>
            <person name="Lalanne C."/>
            <person name="Gautier V."/>
            <person name="Ament-Velasquez S.L."/>
            <person name="Kruys A."/>
            <person name="Hutchinson M.I."/>
            <person name="Powell A.J."/>
            <person name="Barry K."/>
            <person name="Miller A.N."/>
            <person name="Grigoriev I.V."/>
            <person name="Debuchy R."/>
            <person name="Gladieux P."/>
            <person name="Hiltunen Thoren M."/>
            <person name="Johannesson H."/>
        </authorList>
    </citation>
    <scope>NUCLEOTIDE SEQUENCE</scope>
    <source>
        <strain evidence="4">CBS 958.72</strain>
    </source>
</reference>